<dbReference type="AlphaFoldDB" id="A0A6C0DHV9"/>
<proteinExistence type="predicted"/>
<feature type="region of interest" description="Disordered" evidence="1">
    <location>
        <begin position="98"/>
        <end position="143"/>
    </location>
</feature>
<evidence type="ECO:0000256" key="1">
    <source>
        <dbReference type="SAM" id="MobiDB-lite"/>
    </source>
</evidence>
<feature type="compositionally biased region" description="Basic residues" evidence="1">
    <location>
        <begin position="110"/>
        <end position="134"/>
    </location>
</feature>
<feature type="region of interest" description="Disordered" evidence="1">
    <location>
        <begin position="1"/>
        <end position="51"/>
    </location>
</feature>
<organism evidence="2">
    <name type="scientific">viral metagenome</name>
    <dbReference type="NCBI Taxonomy" id="1070528"/>
    <lineage>
        <taxon>unclassified sequences</taxon>
        <taxon>metagenomes</taxon>
        <taxon>organismal metagenomes</taxon>
    </lineage>
</organism>
<reference evidence="2" key="1">
    <citation type="journal article" date="2020" name="Nature">
        <title>Giant virus diversity and host interactions through global metagenomics.</title>
        <authorList>
            <person name="Schulz F."/>
            <person name="Roux S."/>
            <person name="Paez-Espino D."/>
            <person name="Jungbluth S."/>
            <person name="Walsh D.A."/>
            <person name="Denef V.J."/>
            <person name="McMahon K.D."/>
            <person name="Konstantinidis K.T."/>
            <person name="Eloe-Fadrosh E.A."/>
            <person name="Kyrpides N.C."/>
            <person name="Woyke T."/>
        </authorList>
    </citation>
    <scope>NUCLEOTIDE SEQUENCE</scope>
    <source>
        <strain evidence="2">GVMAG-M-3300023174-189</strain>
    </source>
</reference>
<protein>
    <submittedName>
        <fullName evidence="2">Uncharacterized protein</fullName>
    </submittedName>
</protein>
<accession>A0A6C0DHV9</accession>
<dbReference type="EMBL" id="MN739626">
    <property type="protein sequence ID" value="QHT16508.1"/>
    <property type="molecule type" value="Genomic_DNA"/>
</dbReference>
<feature type="compositionally biased region" description="Polar residues" evidence="1">
    <location>
        <begin position="40"/>
        <end position="51"/>
    </location>
</feature>
<sequence length="178" mass="19363">MPSRKNRGLSRKNRASRRDRKNRSRSRRNRSLKGGMAPLNDTSMNMAQRDSLAQGSQYLNIHKGQYGGAAAPYPTAVTNSVLSGPMIAATRTGPLDAAISQIQGMQDGGRRRRKNRKGGKRTRKHPRSRKHRGGSHSVAVGAPVTADAMLLPSGMDKSAALHNEWADAKNPNTFVPKA</sequence>
<feature type="compositionally biased region" description="Basic residues" evidence="1">
    <location>
        <begin position="1"/>
        <end position="31"/>
    </location>
</feature>
<evidence type="ECO:0000313" key="2">
    <source>
        <dbReference type="EMBL" id="QHT16508.1"/>
    </source>
</evidence>
<name>A0A6C0DHV9_9ZZZZ</name>